<feature type="transmembrane region" description="Helical" evidence="1">
    <location>
        <begin position="166"/>
        <end position="185"/>
    </location>
</feature>
<dbReference type="AlphaFoldDB" id="A0A1E1KSV9"/>
<accession>A0A1E1KSV9</accession>
<protein>
    <submittedName>
        <fullName evidence="2">Uncharacterized protein</fullName>
    </submittedName>
</protein>
<name>A0A1E1KSV9_9HELO</name>
<gene>
    <name evidence="2" type="ORF">RCO7_02780</name>
</gene>
<reference evidence="3" key="1">
    <citation type="submission" date="2016-03" db="EMBL/GenBank/DDBJ databases">
        <authorList>
            <person name="Ploux O."/>
        </authorList>
    </citation>
    <scope>NUCLEOTIDE SEQUENCE [LARGE SCALE GENOMIC DNA]</scope>
    <source>
        <strain evidence="3">UK7</strain>
    </source>
</reference>
<feature type="transmembrane region" description="Helical" evidence="1">
    <location>
        <begin position="103"/>
        <end position="126"/>
    </location>
</feature>
<keyword evidence="3" id="KW-1185">Reference proteome</keyword>
<evidence type="ECO:0000313" key="3">
    <source>
        <dbReference type="Proteomes" id="UP000178129"/>
    </source>
</evidence>
<dbReference type="InParanoid" id="A0A1E1KSV9"/>
<keyword evidence="1" id="KW-0472">Membrane</keyword>
<proteinExistence type="predicted"/>
<feature type="transmembrane region" description="Helical" evidence="1">
    <location>
        <begin position="79"/>
        <end position="97"/>
    </location>
</feature>
<keyword evidence="1" id="KW-1133">Transmembrane helix</keyword>
<comment type="caution">
    <text evidence="2">The sequence shown here is derived from an EMBL/GenBank/DDBJ whole genome shotgun (WGS) entry which is preliminary data.</text>
</comment>
<evidence type="ECO:0000256" key="1">
    <source>
        <dbReference type="SAM" id="Phobius"/>
    </source>
</evidence>
<evidence type="ECO:0000313" key="2">
    <source>
        <dbReference type="EMBL" id="CZT01115.1"/>
    </source>
</evidence>
<sequence>MAQSIEEYYGQLSPGARAAFEYDSLWFWQSANNAYPSMEEAQRRHNQYPTTALRTTKDGRYQFSVVNGVVHRSYPAPGYIAISARLLVVYILVPLYVKAQAILDVLIVLGLSLLGLIVLILYYIVYEIIYQRFLLKSFLAIILGLYMTAMFLIDLFWSIMAGLVRVMVAFGVALSVVLCILLGGWSQVHLYNWTSWATPAFTGAWYYPIWLTRLEETFKSKQPYDGWGLNYIST</sequence>
<feature type="transmembrane region" description="Helical" evidence="1">
    <location>
        <begin position="138"/>
        <end position="160"/>
    </location>
</feature>
<dbReference type="Proteomes" id="UP000178129">
    <property type="component" value="Unassembled WGS sequence"/>
</dbReference>
<organism evidence="2 3">
    <name type="scientific">Rhynchosporium graminicola</name>
    <dbReference type="NCBI Taxonomy" id="2792576"/>
    <lineage>
        <taxon>Eukaryota</taxon>
        <taxon>Fungi</taxon>
        <taxon>Dikarya</taxon>
        <taxon>Ascomycota</taxon>
        <taxon>Pezizomycotina</taxon>
        <taxon>Leotiomycetes</taxon>
        <taxon>Helotiales</taxon>
        <taxon>Ploettnerulaceae</taxon>
        <taxon>Rhynchosporium</taxon>
    </lineage>
</organism>
<dbReference type="EMBL" id="FJUW01000021">
    <property type="protein sequence ID" value="CZT01115.1"/>
    <property type="molecule type" value="Genomic_DNA"/>
</dbReference>
<keyword evidence="1" id="KW-0812">Transmembrane</keyword>